<sequence length="169" mass="19203">MANATLILLACLDSNNLFVFCVSSPSEAVYTLHLCWRYGVFLLILFLLLLRALAFGALWIVLGKCILVEEETLKELFQFWPKKDEDERPKWTARLFFCISSCSNVNILQVPKAGIERNPACMMETQNVTDDSMNNVSEGSNISNEYIDPPKIQIISDQYEAEEIGNVRD</sequence>
<keyword evidence="1" id="KW-1133">Transmembrane helix</keyword>
<evidence type="ECO:0000256" key="1">
    <source>
        <dbReference type="SAM" id="Phobius"/>
    </source>
</evidence>
<gene>
    <name evidence="2" type="ORF">ACJIZ3_012013</name>
</gene>
<protein>
    <submittedName>
        <fullName evidence="2">Uncharacterized protein</fullName>
    </submittedName>
</protein>
<dbReference type="AlphaFoldDB" id="A0ABD3UKS4"/>
<dbReference type="Proteomes" id="UP001634393">
    <property type="component" value="Unassembled WGS sequence"/>
</dbReference>
<keyword evidence="1" id="KW-0472">Membrane</keyword>
<evidence type="ECO:0000313" key="2">
    <source>
        <dbReference type="EMBL" id="KAL3850131.1"/>
    </source>
</evidence>
<feature type="transmembrane region" description="Helical" evidence="1">
    <location>
        <begin position="38"/>
        <end position="62"/>
    </location>
</feature>
<dbReference type="EMBL" id="JBJXBP010000001">
    <property type="protein sequence ID" value="KAL3850131.1"/>
    <property type="molecule type" value="Genomic_DNA"/>
</dbReference>
<accession>A0ABD3UKS4</accession>
<proteinExistence type="predicted"/>
<comment type="caution">
    <text evidence="2">The sequence shown here is derived from an EMBL/GenBank/DDBJ whole genome shotgun (WGS) entry which is preliminary data.</text>
</comment>
<name>A0ABD3UKS4_9LAMI</name>
<evidence type="ECO:0000313" key="3">
    <source>
        <dbReference type="Proteomes" id="UP001634393"/>
    </source>
</evidence>
<reference evidence="2 3" key="1">
    <citation type="submission" date="2024-12" db="EMBL/GenBank/DDBJ databases">
        <title>The unique morphological basis and parallel evolutionary history of personate flowers in Penstemon.</title>
        <authorList>
            <person name="Depatie T.H."/>
            <person name="Wessinger C.A."/>
        </authorList>
    </citation>
    <scope>NUCLEOTIDE SEQUENCE [LARGE SCALE GENOMIC DNA]</scope>
    <source>
        <strain evidence="2">WTNN_2</strain>
        <tissue evidence="2">Leaf</tissue>
    </source>
</reference>
<keyword evidence="1" id="KW-0812">Transmembrane</keyword>
<keyword evidence="3" id="KW-1185">Reference proteome</keyword>
<organism evidence="2 3">
    <name type="scientific">Penstemon smallii</name>
    <dbReference type="NCBI Taxonomy" id="265156"/>
    <lineage>
        <taxon>Eukaryota</taxon>
        <taxon>Viridiplantae</taxon>
        <taxon>Streptophyta</taxon>
        <taxon>Embryophyta</taxon>
        <taxon>Tracheophyta</taxon>
        <taxon>Spermatophyta</taxon>
        <taxon>Magnoliopsida</taxon>
        <taxon>eudicotyledons</taxon>
        <taxon>Gunneridae</taxon>
        <taxon>Pentapetalae</taxon>
        <taxon>asterids</taxon>
        <taxon>lamiids</taxon>
        <taxon>Lamiales</taxon>
        <taxon>Plantaginaceae</taxon>
        <taxon>Cheloneae</taxon>
        <taxon>Penstemon</taxon>
    </lineage>
</organism>